<dbReference type="SUPFAM" id="SSF46689">
    <property type="entry name" value="Homeodomain-like"/>
    <property type="match status" value="1"/>
</dbReference>
<evidence type="ECO:0000256" key="2">
    <source>
        <dbReference type="PROSITE-ProRule" id="PRU00335"/>
    </source>
</evidence>
<feature type="DNA-binding region" description="H-T-H motif" evidence="2">
    <location>
        <begin position="25"/>
        <end position="44"/>
    </location>
</feature>
<protein>
    <submittedName>
        <fullName evidence="4">TetR/AcrR family transcriptional regulator</fullName>
    </submittedName>
</protein>
<gene>
    <name evidence="4" type="ORF">H9660_07960</name>
</gene>
<accession>A0ABR8Q3V5</accession>
<feature type="domain" description="HTH tetR-type" evidence="3">
    <location>
        <begin position="2"/>
        <end position="62"/>
    </location>
</feature>
<proteinExistence type="predicted"/>
<dbReference type="Gene3D" id="1.10.357.10">
    <property type="entry name" value="Tetracycline Repressor, domain 2"/>
    <property type="match status" value="1"/>
</dbReference>
<dbReference type="InterPro" id="IPR036271">
    <property type="entry name" value="Tet_transcr_reg_TetR-rel_C_sf"/>
</dbReference>
<keyword evidence="1 2" id="KW-0238">DNA-binding</keyword>
<dbReference type="PANTHER" id="PTHR43479:SF11">
    <property type="entry name" value="ACREF_ENVCD OPERON REPRESSOR-RELATED"/>
    <property type="match status" value="1"/>
</dbReference>
<dbReference type="RefSeq" id="WP_191749844.1">
    <property type="nucleotide sequence ID" value="NZ_JACSQZ010000023.1"/>
</dbReference>
<dbReference type="PRINTS" id="PR00455">
    <property type="entry name" value="HTHTETR"/>
</dbReference>
<dbReference type="SUPFAM" id="SSF48498">
    <property type="entry name" value="Tetracyclin repressor-like, C-terminal domain"/>
    <property type="match status" value="1"/>
</dbReference>
<evidence type="ECO:0000256" key="1">
    <source>
        <dbReference type="ARBA" id="ARBA00023125"/>
    </source>
</evidence>
<dbReference type="InterPro" id="IPR050624">
    <property type="entry name" value="HTH-type_Tx_Regulator"/>
</dbReference>
<evidence type="ECO:0000313" key="5">
    <source>
        <dbReference type="Proteomes" id="UP000640335"/>
    </source>
</evidence>
<dbReference type="Pfam" id="PF00440">
    <property type="entry name" value="TetR_N"/>
    <property type="match status" value="1"/>
</dbReference>
<dbReference type="InterPro" id="IPR001647">
    <property type="entry name" value="HTH_TetR"/>
</dbReference>
<dbReference type="PROSITE" id="PS50977">
    <property type="entry name" value="HTH_TETR_2"/>
    <property type="match status" value="1"/>
</dbReference>
<dbReference type="InterPro" id="IPR009057">
    <property type="entry name" value="Homeodomain-like_sf"/>
</dbReference>
<evidence type="ECO:0000259" key="3">
    <source>
        <dbReference type="PROSITE" id="PS50977"/>
    </source>
</evidence>
<reference evidence="4 5" key="1">
    <citation type="submission" date="2020-08" db="EMBL/GenBank/DDBJ databases">
        <title>A Genomic Blueprint of the Chicken Gut Microbiome.</title>
        <authorList>
            <person name="Gilroy R."/>
            <person name="Ravi A."/>
            <person name="Getino M."/>
            <person name="Pursley I."/>
            <person name="Horton D.L."/>
            <person name="Alikhan N.-F."/>
            <person name="Baker D."/>
            <person name="Gharbi K."/>
            <person name="Hall N."/>
            <person name="Watson M."/>
            <person name="Adriaenssens E.M."/>
            <person name="Foster-Nyarko E."/>
            <person name="Jarju S."/>
            <person name="Secka A."/>
            <person name="Antonio M."/>
            <person name="Oren A."/>
            <person name="Chaudhuri R."/>
            <person name="La Ragione R.M."/>
            <person name="Hildebrand F."/>
            <person name="Pallen M.J."/>
        </authorList>
    </citation>
    <scope>NUCLEOTIDE SEQUENCE [LARGE SCALE GENOMIC DNA]</scope>
    <source>
        <strain evidence="4 5">Sa3CUN1</strain>
    </source>
</reference>
<organism evidence="4 5">
    <name type="scientific">Clostridium gallinarum</name>
    <dbReference type="NCBI Taxonomy" id="2762246"/>
    <lineage>
        <taxon>Bacteria</taxon>
        <taxon>Bacillati</taxon>
        <taxon>Bacillota</taxon>
        <taxon>Clostridia</taxon>
        <taxon>Eubacteriales</taxon>
        <taxon>Clostridiaceae</taxon>
        <taxon>Clostridium</taxon>
    </lineage>
</organism>
<dbReference type="PANTHER" id="PTHR43479">
    <property type="entry name" value="ACREF/ENVCD OPERON REPRESSOR-RELATED"/>
    <property type="match status" value="1"/>
</dbReference>
<comment type="caution">
    <text evidence="4">The sequence shown here is derived from an EMBL/GenBank/DDBJ whole genome shotgun (WGS) entry which is preliminary data.</text>
</comment>
<dbReference type="EMBL" id="JACSQZ010000023">
    <property type="protein sequence ID" value="MBD7915083.1"/>
    <property type="molecule type" value="Genomic_DNA"/>
</dbReference>
<keyword evidence="5" id="KW-1185">Reference proteome</keyword>
<dbReference type="PROSITE" id="PS01081">
    <property type="entry name" value="HTH_TETR_1"/>
    <property type="match status" value="1"/>
</dbReference>
<dbReference type="InterPro" id="IPR023772">
    <property type="entry name" value="DNA-bd_HTH_TetR-type_CS"/>
</dbReference>
<dbReference type="Gene3D" id="1.10.10.60">
    <property type="entry name" value="Homeodomain-like"/>
    <property type="match status" value="1"/>
</dbReference>
<dbReference type="Proteomes" id="UP000640335">
    <property type="component" value="Unassembled WGS sequence"/>
</dbReference>
<evidence type="ECO:0000313" key="4">
    <source>
        <dbReference type="EMBL" id="MBD7915083.1"/>
    </source>
</evidence>
<name>A0ABR8Q3V5_9CLOT</name>
<sequence>MNKTKRAIFESAIKVFSNCGYTGATMDEVVARAGVAKGSLYYHFKSKEELFIFIIKEGITLIHEEVNEATKGMDNPYEIIQESVKVMLKYVYENKDLFKVIISQLWGTEERNDMLREEIKVLIDNSTSKFKAGILGGFIKDEDPELLSYSLLGVLVSAALYEIINEKEYNHEEVAKKFMRYFEYGINTREMKN</sequence>